<reference evidence="6" key="1">
    <citation type="submission" date="2022-04" db="EMBL/GenBank/DDBJ databases">
        <title>Alcanivorax sp. CY1518 draft genome sequence.</title>
        <authorList>
            <person name="Zhao G."/>
            <person name="An M."/>
        </authorList>
    </citation>
    <scope>NUCLEOTIDE SEQUENCE</scope>
    <source>
        <strain evidence="6">CY1518</strain>
    </source>
</reference>
<protein>
    <submittedName>
        <fullName evidence="6">LysR family transcriptional regulator</fullName>
    </submittedName>
</protein>
<dbReference type="Pfam" id="PF03466">
    <property type="entry name" value="LysR_substrate"/>
    <property type="match status" value="1"/>
</dbReference>
<feature type="domain" description="HTH lysR-type" evidence="5">
    <location>
        <begin position="1"/>
        <end position="60"/>
    </location>
</feature>
<keyword evidence="2" id="KW-0805">Transcription regulation</keyword>
<dbReference type="Pfam" id="PF00126">
    <property type="entry name" value="HTH_1"/>
    <property type="match status" value="1"/>
</dbReference>
<proteinExistence type="inferred from homology"/>
<keyword evidence="3" id="KW-0238">DNA-binding</keyword>
<dbReference type="Proteomes" id="UP001165524">
    <property type="component" value="Unassembled WGS sequence"/>
</dbReference>
<sequence length="294" mass="32614">MRYTLRQLEVFLATARGENISRAAESLAMSQSAASGALRELEHQFGVSLFDRAGKRLKLNELGRVLLPKAQSLLEQAGELERLLAGNTEMGELKVGATLTIGNYLAVGIMARYMNEVPGVRVALEVGNTAHIAMQVLHFRLDIGLIEGELQHPDLEAMPWRDDELVVFCCPDHPLAKAGELGEDELLAATWILREQGSGTRQTFDRAMHGLLPRLNILLELQHTEAIKRAVEAGLGIGCLSRVTLVEAFRRGSLVPLATPGRDFSRRFYAVLHKQKFRSRGIERWLELCETAPV</sequence>
<evidence type="ECO:0000313" key="7">
    <source>
        <dbReference type="Proteomes" id="UP001165524"/>
    </source>
</evidence>
<evidence type="ECO:0000259" key="5">
    <source>
        <dbReference type="PROSITE" id="PS50931"/>
    </source>
</evidence>
<dbReference type="PANTHER" id="PTHR30126:SF94">
    <property type="entry name" value="LYSR FAMILY TRANSCRIPTIONAL REGULATOR"/>
    <property type="match status" value="1"/>
</dbReference>
<dbReference type="InterPro" id="IPR036390">
    <property type="entry name" value="WH_DNA-bd_sf"/>
</dbReference>
<keyword evidence="4" id="KW-0804">Transcription</keyword>
<evidence type="ECO:0000256" key="1">
    <source>
        <dbReference type="ARBA" id="ARBA00009437"/>
    </source>
</evidence>
<dbReference type="SUPFAM" id="SSF53850">
    <property type="entry name" value="Periplasmic binding protein-like II"/>
    <property type="match status" value="1"/>
</dbReference>
<dbReference type="InterPro" id="IPR000847">
    <property type="entry name" value="LysR_HTH_N"/>
</dbReference>
<name>A0ABT0EAG6_9GAMM</name>
<accession>A0ABT0EAG6</accession>
<dbReference type="InterPro" id="IPR036388">
    <property type="entry name" value="WH-like_DNA-bd_sf"/>
</dbReference>
<comment type="caution">
    <text evidence="6">The sequence shown here is derived from an EMBL/GenBank/DDBJ whole genome shotgun (WGS) entry which is preliminary data.</text>
</comment>
<dbReference type="PANTHER" id="PTHR30126">
    <property type="entry name" value="HTH-TYPE TRANSCRIPTIONAL REGULATOR"/>
    <property type="match status" value="1"/>
</dbReference>
<dbReference type="NCBIfam" id="NF008095">
    <property type="entry name" value="PRK10837.1"/>
    <property type="match status" value="1"/>
</dbReference>
<dbReference type="EMBL" id="JALKII010000017">
    <property type="protein sequence ID" value="MCK0538853.1"/>
    <property type="molecule type" value="Genomic_DNA"/>
</dbReference>
<keyword evidence="7" id="KW-1185">Reference proteome</keyword>
<evidence type="ECO:0000313" key="6">
    <source>
        <dbReference type="EMBL" id="MCK0538853.1"/>
    </source>
</evidence>
<dbReference type="CDD" id="cd08420">
    <property type="entry name" value="PBP2_CysL_like"/>
    <property type="match status" value="1"/>
</dbReference>
<evidence type="ECO:0000256" key="4">
    <source>
        <dbReference type="ARBA" id="ARBA00023163"/>
    </source>
</evidence>
<dbReference type="Gene3D" id="1.10.10.10">
    <property type="entry name" value="Winged helix-like DNA-binding domain superfamily/Winged helix DNA-binding domain"/>
    <property type="match status" value="1"/>
</dbReference>
<dbReference type="RefSeq" id="WP_246953877.1">
    <property type="nucleotide sequence ID" value="NZ_JALKII010000017.1"/>
</dbReference>
<evidence type="ECO:0000256" key="3">
    <source>
        <dbReference type="ARBA" id="ARBA00023125"/>
    </source>
</evidence>
<dbReference type="PRINTS" id="PR00039">
    <property type="entry name" value="HTHLYSR"/>
</dbReference>
<comment type="similarity">
    <text evidence="1">Belongs to the LysR transcriptional regulatory family.</text>
</comment>
<gene>
    <name evidence="6" type="ORF">MU846_14160</name>
</gene>
<dbReference type="Gene3D" id="3.40.190.290">
    <property type="match status" value="1"/>
</dbReference>
<dbReference type="SUPFAM" id="SSF46785">
    <property type="entry name" value="Winged helix' DNA-binding domain"/>
    <property type="match status" value="1"/>
</dbReference>
<dbReference type="InterPro" id="IPR005119">
    <property type="entry name" value="LysR_subst-bd"/>
</dbReference>
<dbReference type="PROSITE" id="PS50931">
    <property type="entry name" value="HTH_LYSR"/>
    <property type="match status" value="1"/>
</dbReference>
<evidence type="ECO:0000256" key="2">
    <source>
        <dbReference type="ARBA" id="ARBA00023015"/>
    </source>
</evidence>
<organism evidence="6 7">
    <name type="scientific">Alcanivorax quisquiliarum</name>
    <dbReference type="NCBI Taxonomy" id="2933565"/>
    <lineage>
        <taxon>Bacteria</taxon>
        <taxon>Pseudomonadati</taxon>
        <taxon>Pseudomonadota</taxon>
        <taxon>Gammaproteobacteria</taxon>
        <taxon>Oceanospirillales</taxon>
        <taxon>Alcanivoracaceae</taxon>
        <taxon>Alcanivorax</taxon>
    </lineage>
</organism>